<protein>
    <submittedName>
        <fullName evidence="1">Uncharacterized protein</fullName>
    </submittedName>
</protein>
<proteinExistence type="predicted"/>
<evidence type="ECO:0000313" key="2">
    <source>
        <dbReference type="Proteomes" id="UP000255061"/>
    </source>
</evidence>
<organism evidence="1 2">
    <name type="scientific">Shewanella morhuae</name>
    <dbReference type="NCBI Taxonomy" id="365591"/>
    <lineage>
        <taxon>Bacteria</taxon>
        <taxon>Pseudomonadati</taxon>
        <taxon>Pseudomonadota</taxon>
        <taxon>Gammaproteobacteria</taxon>
        <taxon>Alteromonadales</taxon>
        <taxon>Shewanellaceae</taxon>
        <taxon>Shewanella</taxon>
    </lineage>
</organism>
<accession>A0A380AJ82</accession>
<reference evidence="1 2" key="1">
    <citation type="submission" date="2018-06" db="EMBL/GenBank/DDBJ databases">
        <authorList>
            <consortium name="Pathogen Informatics"/>
            <person name="Doyle S."/>
        </authorList>
    </citation>
    <scope>NUCLEOTIDE SEQUENCE [LARGE SCALE GENOMIC DNA]</scope>
    <source>
        <strain evidence="1 2">NCTC10736</strain>
    </source>
</reference>
<gene>
    <name evidence="1" type="ORF">NCTC10736_02446</name>
</gene>
<evidence type="ECO:0000313" key="1">
    <source>
        <dbReference type="EMBL" id="SUI81692.1"/>
    </source>
</evidence>
<sequence length="141" mass="15959">MLTLLLLGIAALVLIGFFKHKSGTQNRHKLDANVRLPRANESKLQPLKTHKFHSVSIVNNGFCCEQTTAIAGKRFLSKDAPEIPMADCTVTNCQCRYQHHEDRRQLGNERRVGFGVTRDLFGVFGEQNRRDRPIGRRATDS</sequence>
<dbReference type="Proteomes" id="UP000255061">
    <property type="component" value="Unassembled WGS sequence"/>
</dbReference>
<dbReference type="RefSeq" id="WP_115407125.1">
    <property type="nucleotide sequence ID" value="NZ_BPFE01000003.1"/>
</dbReference>
<dbReference type="EMBL" id="UGYV01000001">
    <property type="protein sequence ID" value="SUI81692.1"/>
    <property type="molecule type" value="Genomic_DNA"/>
</dbReference>
<name>A0A380AJ82_9GAMM</name>
<dbReference type="AlphaFoldDB" id="A0A380AJ82"/>